<accession>E4Y391</accession>
<proteinExistence type="predicted"/>
<dbReference type="EMBL" id="FN654071">
    <property type="protein sequence ID" value="CBY16307.1"/>
    <property type="molecule type" value="Genomic_DNA"/>
</dbReference>
<sequence>SYFWRFLLDGGIF</sequence>
<feature type="non-terminal residue" evidence="1">
    <location>
        <position position="1"/>
    </location>
</feature>
<dbReference type="Proteomes" id="UP000001307">
    <property type="component" value="Unassembled WGS sequence"/>
</dbReference>
<evidence type="ECO:0000313" key="1">
    <source>
        <dbReference type="EMBL" id="CBY16307.1"/>
    </source>
</evidence>
<protein>
    <submittedName>
        <fullName evidence="1">Uncharacterized protein</fullName>
    </submittedName>
</protein>
<organism evidence="1">
    <name type="scientific">Oikopleura dioica</name>
    <name type="common">Tunicate</name>
    <dbReference type="NCBI Taxonomy" id="34765"/>
    <lineage>
        <taxon>Eukaryota</taxon>
        <taxon>Metazoa</taxon>
        <taxon>Chordata</taxon>
        <taxon>Tunicata</taxon>
        <taxon>Appendicularia</taxon>
        <taxon>Copelata</taxon>
        <taxon>Oikopleuridae</taxon>
        <taxon>Oikopleura</taxon>
    </lineage>
</organism>
<gene>
    <name evidence="1" type="ORF">GSOID_T00001440001</name>
</gene>
<reference evidence="1" key="1">
    <citation type="journal article" date="2010" name="Science">
        <title>Plasticity of animal genome architecture unmasked by rapid evolution of a pelagic tunicate.</title>
        <authorList>
            <person name="Denoeud F."/>
            <person name="Henriet S."/>
            <person name="Mungpakdee S."/>
            <person name="Aury J.M."/>
            <person name="Da Silva C."/>
            <person name="Brinkmann H."/>
            <person name="Mikhaleva J."/>
            <person name="Olsen L.C."/>
            <person name="Jubin C."/>
            <person name="Canestro C."/>
            <person name="Bouquet J.M."/>
            <person name="Danks G."/>
            <person name="Poulain J."/>
            <person name="Campsteijn C."/>
            <person name="Adamski M."/>
            <person name="Cross I."/>
            <person name="Yadetie F."/>
            <person name="Muffato M."/>
            <person name="Louis A."/>
            <person name="Butcher S."/>
            <person name="Tsagkogeorga G."/>
            <person name="Konrad A."/>
            <person name="Singh S."/>
            <person name="Jensen M.F."/>
            <person name="Cong E.H."/>
            <person name="Eikeseth-Otteraa H."/>
            <person name="Noel B."/>
            <person name="Anthouard V."/>
            <person name="Porcel B.M."/>
            <person name="Kachouri-Lafond R."/>
            <person name="Nishino A."/>
            <person name="Ugolini M."/>
            <person name="Chourrout P."/>
            <person name="Nishida H."/>
            <person name="Aasland R."/>
            <person name="Huzurbazar S."/>
            <person name="Westhof E."/>
            <person name="Delsuc F."/>
            <person name="Lehrach H."/>
            <person name="Reinhardt R."/>
            <person name="Weissenbach J."/>
            <person name="Roy S.W."/>
            <person name="Artiguenave F."/>
            <person name="Postlethwait J.H."/>
            <person name="Manak J.R."/>
            <person name="Thompson E.M."/>
            <person name="Jaillon O."/>
            <person name="Du Pasquier L."/>
            <person name="Boudinot P."/>
            <person name="Liberles D.A."/>
            <person name="Volff J.N."/>
            <person name="Philippe H."/>
            <person name="Lenhard B."/>
            <person name="Roest Crollius H."/>
            <person name="Wincker P."/>
            <person name="Chourrout D."/>
        </authorList>
    </citation>
    <scope>NUCLEOTIDE SEQUENCE [LARGE SCALE GENOMIC DNA]</scope>
</reference>
<keyword evidence="2" id="KW-1185">Reference proteome</keyword>
<name>E4Y391_OIKDI</name>
<evidence type="ECO:0000313" key="2">
    <source>
        <dbReference type="Proteomes" id="UP000001307"/>
    </source>
</evidence>
<dbReference type="InParanoid" id="E4Y391"/>